<evidence type="ECO:0000256" key="1">
    <source>
        <dbReference type="SAM" id="MobiDB-lite"/>
    </source>
</evidence>
<organism evidence="2 3">
    <name type="scientific">Friedmanniomyces simplex</name>
    <dbReference type="NCBI Taxonomy" id="329884"/>
    <lineage>
        <taxon>Eukaryota</taxon>
        <taxon>Fungi</taxon>
        <taxon>Dikarya</taxon>
        <taxon>Ascomycota</taxon>
        <taxon>Pezizomycotina</taxon>
        <taxon>Dothideomycetes</taxon>
        <taxon>Dothideomycetidae</taxon>
        <taxon>Mycosphaerellales</taxon>
        <taxon>Teratosphaeriaceae</taxon>
        <taxon>Friedmanniomyces</taxon>
    </lineage>
</organism>
<accession>A0A4U0WIE1</accession>
<comment type="caution">
    <text evidence="2">The sequence shown here is derived from an EMBL/GenBank/DDBJ whole genome shotgun (WGS) entry which is preliminary data.</text>
</comment>
<dbReference type="OrthoDB" id="3911161at2759"/>
<sequence length="370" mass="40094">MSAARSLRLRKHLNALHRRAIARPYTIEAQRTSHTPEDQALFVRAQDQASLRETQDHLEKLIAHVEKFSAHITALPTTVPIPIRTKIKTKSKALAQDEDDTTTTKISYTTSLLRARMAATTPLATNVTAHAQHLHAHLTDLQHDPYPSPTTTDNKAAGSLSDFEAEISQLTREEKEDLLQNLQYEEEAAVTRLKIDSRRLLETAREFEIMSRKGPGRDGGVRERAGDPFARAEDGARKAAAASVNAEKAKGKEKDKVEWKGEEGKGAGEEAKKTAGASGSVKVAKIKAKYKANWKGQEGKGATEGAKKAAGAGAGLDAAKGKGKDEAVWKGEEKETAGEGANTTEKKPAMLSSLAHLQRRLEESIKSGGS</sequence>
<feature type="compositionally biased region" description="Low complexity" evidence="1">
    <location>
        <begin position="274"/>
        <end position="283"/>
    </location>
</feature>
<proteinExistence type="predicted"/>
<protein>
    <submittedName>
        <fullName evidence="2">Uncharacterized protein</fullName>
    </submittedName>
</protein>
<feature type="region of interest" description="Disordered" evidence="1">
    <location>
        <begin position="211"/>
        <end position="351"/>
    </location>
</feature>
<reference evidence="2 3" key="1">
    <citation type="submission" date="2017-03" db="EMBL/GenBank/DDBJ databases">
        <title>Genomes of endolithic fungi from Antarctica.</title>
        <authorList>
            <person name="Coleine C."/>
            <person name="Masonjones S."/>
            <person name="Stajich J.E."/>
        </authorList>
    </citation>
    <scope>NUCLEOTIDE SEQUENCE [LARGE SCALE GENOMIC DNA]</scope>
    <source>
        <strain evidence="2 3">CCFEE 5184</strain>
    </source>
</reference>
<name>A0A4U0WIE1_9PEZI</name>
<gene>
    <name evidence="2" type="ORF">B0A55_11862</name>
</gene>
<dbReference type="AlphaFoldDB" id="A0A4U0WIE1"/>
<dbReference type="EMBL" id="NAJQ01001078">
    <property type="protein sequence ID" value="TKA62407.1"/>
    <property type="molecule type" value="Genomic_DNA"/>
</dbReference>
<evidence type="ECO:0000313" key="3">
    <source>
        <dbReference type="Proteomes" id="UP000309340"/>
    </source>
</evidence>
<evidence type="ECO:0000313" key="2">
    <source>
        <dbReference type="EMBL" id="TKA62407.1"/>
    </source>
</evidence>
<feature type="compositionally biased region" description="Basic and acidic residues" evidence="1">
    <location>
        <begin position="247"/>
        <end position="273"/>
    </location>
</feature>
<dbReference type="Proteomes" id="UP000309340">
    <property type="component" value="Unassembled WGS sequence"/>
</dbReference>
<feature type="compositionally biased region" description="Low complexity" evidence="1">
    <location>
        <begin position="308"/>
        <end position="318"/>
    </location>
</feature>
<keyword evidence="3" id="KW-1185">Reference proteome</keyword>
<feature type="compositionally biased region" description="Basic and acidic residues" evidence="1">
    <location>
        <begin position="211"/>
        <end position="237"/>
    </location>
</feature>
<feature type="compositionally biased region" description="Basic and acidic residues" evidence="1">
    <location>
        <begin position="319"/>
        <end position="337"/>
    </location>
</feature>